<dbReference type="InterPro" id="IPR000757">
    <property type="entry name" value="Beta-glucanase-like"/>
</dbReference>
<gene>
    <name evidence="4" type="ORF">LQ564_23865</name>
</gene>
<dbReference type="Pfam" id="PF00722">
    <property type="entry name" value="Glyco_hydro_16"/>
    <property type="match status" value="1"/>
</dbReference>
<evidence type="ECO:0000313" key="5">
    <source>
        <dbReference type="Proteomes" id="UP001179361"/>
    </source>
</evidence>
<dbReference type="EMBL" id="JAJNOC010000012">
    <property type="protein sequence ID" value="MCD2519343.1"/>
    <property type="molecule type" value="Genomic_DNA"/>
</dbReference>
<dbReference type="Proteomes" id="UP001179361">
    <property type="component" value="Unassembled WGS sequence"/>
</dbReference>
<dbReference type="PANTHER" id="PTHR10963">
    <property type="entry name" value="GLYCOSYL HYDROLASE-RELATED"/>
    <property type="match status" value="1"/>
</dbReference>
<protein>
    <submittedName>
        <fullName evidence="4">Glycoside hydrolase family 16 protein</fullName>
    </submittedName>
</protein>
<comment type="caution">
    <text evidence="4">The sequence shown here is derived from an EMBL/GenBank/DDBJ whole genome shotgun (WGS) entry which is preliminary data.</text>
</comment>
<proteinExistence type="inferred from homology"/>
<organism evidence="4 5">
    <name type="scientific">Massilia phyllostachyos</name>
    <dbReference type="NCBI Taxonomy" id="2898585"/>
    <lineage>
        <taxon>Bacteria</taxon>
        <taxon>Pseudomonadati</taxon>
        <taxon>Pseudomonadota</taxon>
        <taxon>Betaproteobacteria</taxon>
        <taxon>Burkholderiales</taxon>
        <taxon>Oxalobacteraceae</taxon>
        <taxon>Telluria group</taxon>
        <taxon>Massilia</taxon>
    </lineage>
</organism>
<dbReference type="InterPro" id="IPR050546">
    <property type="entry name" value="Glycosyl_Hydrlase_16"/>
</dbReference>
<feature type="chain" id="PRO_5047017190" evidence="2">
    <location>
        <begin position="24"/>
        <end position="276"/>
    </location>
</feature>
<feature type="signal peptide" evidence="2">
    <location>
        <begin position="1"/>
        <end position="23"/>
    </location>
</feature>
<dbReference type="RefSeq" id="WP_231060614.1">
    <property type="nucleotide sequence ID" value="NZ_JAJNOC010000012.1"/>
</dbReference>
<dbReference type="PROSITE" id="PS51762">
    <property type="entry name" value="GH16_2"/>
    <property type="match status" value="1"/>
</dbReference>
<evidence type="ECO:0000256" key="1">
    <source>
        <dbReference type="ARBA" id="ARBA00006865"/>
    </source>
</evidence>
<accession>A0ABS8QC48</accession>
<dbReference type="CDD" id="cd08023">
    <property type="entry name" value="GH16_laminarinase_like"/>
    <property type="match status" value="1"/>
</dbReference>
<evidence type="ECO:0000313" key="4">
    <source>
        <dbReference type="EMBL" id="MCD2519343.1"/>
    </source>
</evidence>
<dbReference type="InterPro" id="IPR013320">
    <property type="entry name" value="ConA-like_dom_sf"/>
</dbReference>
<reference evidence="4" key="1">
    <citation type="submission" date="2021-11" db="EMBL/GenBank/DDBJ databases">
        <title>The complete genome of Massilia sp sp. G4R7.</title>
        <authorList>
            <person name="Liu L."/>
            <person name="Yue J."/>
            <person name="Yuan J."/>
            <person name="Yang F."/>
            <person name="Li L."/>
        </authorList>
    </citation>
    <scope>NUCLEOTIDE SEQUENCE</scope>
    <source>
        <strain evidence="4">G4R7</strain>
    </source>
</reference>
<sequence length="276" mass="30387">MKPFRLSLSLCSALLALNLAGCAAPATAPASGAPAGWTLAWSDEFDGADLDRGKWTPETGGHGWGNAELQHYTGRRENVRVEDGLLVIEARREAYGGNAYTSARIKTAGLMEQMHGRFEARIKVARGQGIWPAFWMLGADIGKIGWPRAGEIDIMENIGKEPDIVHGTVHGPGYSGEKAFGAPARLAQGSYADDFHVFAVEWEPGEIRWYRDGVHFHTARPELVKGDWVFERPFFVLLNLAVGGYWPGNPDGTTVLPQRMLVDWVRVYRKSGAARR</sequence>
<keyword evidence="2" id="KW-0732">Signal</keyword>
<dbReference type="GO" id="GO:0016787">
    <property type="term" value="F:hydrolase activity"/>
    <property type="evidence" value="ECO:0007669"/>
    <property type="project" value="UniProtKB-KW"/>
</dbReference>
<evidence type="ECO:0000256" key="2">
    <source>
        <dbReference type="SAM" id="SignalP"/>
    </source>
</evidence>
<dbReference type="SUPFAM" id="SSF49899">
    <property type="entry name" value="Concanavalin A-like lectins/glucanases"/>
    <property type="match status" value="1"/>
</dbReference>
<keyword evidence="5" id="KW-1185">Reference proteome</keyword>
<name>A0ABS8QC48_9BURK</name>
<dbReference type="PANTHER" id="PTHR10963:SF55">
    <property type="entry name" value="GLYCOSIDE HYDROLASE FAMILY 16 PROTEIN"/>
    <property type="match status" value="1"/>
</dbReference>
<keyword evidence="4" id="KW-0378">Hydrolase</keyword>
<comment type="similarity">
    <text evidence="1">Belongs to the glycosyl hydrolase 16 family.</text>
</comment>
<dbReference type="Gene3D" id="2.60.120.200">
    <property type="match status" value="1"/>
</dbReference>
<evidence type="ECO:0000259" key="3">
    <source>
        <dbReference type="PROSITE" id="PS51762"/>
    </source>
</evidence>
<feature type="domain" description="GH16" evidence="3">
    <location>
        <begin position="28"/>
        <end position="273"/>
    </location>
</feature>